<feature type="compositionally biased region" description="Basic and acidic residues" evidence="1">
    <location>
        <begin position="253"/>
        <end position="271"/>
    </location>
</feature>
<accession>A0A2A9E9N3</accession>
<protein>
    <submittedName>
        <fullName evidence="3">Uncharacterized protein</fullName>
    </submittedName>
</protein>
<feature type="compositionally biased region" description="Pro residues" evidence="1">
    <location>
        <begin position="1"/>
        <end position="10"/>
    </location>
</feature>
<evidence type="ECO:0000256" key="2">
    <source>
        <dbReference type="SAM" id="Phobius"/>
    </source>
</evidence>
<reference evidence="3 4" key="1">
    <citation type="submission" date="2017-10" db="EMBL/GenBank/DDBJ databases">
        <title>Sequencing the genomes of 1000 actinobacteria strains.</title>
        <authorList>
            <person name="Klenk H.-P."/>
        </authorList>
    </citation>
    <scope>NUCLEOTIDE SEQUENCE [LARGE SCALE GENOMIC DNA]</scope>
    <source>
        <strain evidence="3 4">DSM 18966</strain>
    </source>
</reference>
<evidence type="ECO:0000313" key="4">
    <source>
        <dbReference type="Proteomes" id="UP000225548"/>
    </source>
</evidence>
<evidence type="ECO:0000313" key="3">
    <source>
        <dbReference type="EMBL" id="PFG34995.1"/>
    </source>
</evidence>
<comment type="caution">
    <text evidence="3">The sequence shown here is derived from an EMBL/GenBank/DDBJ whole genome shotgun (WGS) entry which is preliminary data.</text>
</comment>
<dbReference type="Proteomes" id="UP000225548">
    <property type="component" value="Unassembled WGS sequence"/>
</dbReference>
<keyword evidence="4" id="KW-1185">Reference proteome</keyword>
<sequence>MPDQPVPPLPTKVRTGPGARPGRPATRRVELEHQAEERRRVLEHDRVARIRTARLRKRKRLFWWTFPLVLLALLGAAKALSVPLIANAADELYGDEDFAGASSRYHWLQTLDVAEQWKGHFDEGTSLMRDDNLQGGIDALFRAHDLAPEPPADLADLPAGTFVPVCAIQTNLAVGHELQGDVAQAVADGHVERMKREQGALDALGTDVPTDGTAPDPDLYKDLAIESYLEAEGLYQDADEIRIWNECPDDDEARERVVEKETSAREKREALENPPPPEDENSGEGDPQEPEDPQDPQDPQDAPSTDPQDPQTGEPSTPETGEPLTPEEQRREDLEQRNQQGEDERRDTEGWLNDQGGGTTKSW</sequence>
<feature type="compositionally biased region" description="Low complexity" evidence="1">
    <location>
        <begin position="14"/>
        <end position="24"/>
    </location>
</feature>
<gene>
    <name evidence="3" type="ORF">ATL42_2927</name>
</gene>
<feature type="region of interest" description="Disordered" evidence="1">
    <location>
        <begin position="251"/>
        <end position="363"/>
    </location>
</feature>
<dbReference type="AlphaFoldDB" id="A0A2A9E9N3"/>
<feature type="compositionally biased region" description="Acidic residues" evidence="1">
    <location>
        <begin position="277"/>
        <end position="295"/>
    </location>
</feature>
<dbReference type="RefSeq" id="WP_098455941.1">
    <property type="nucleotide sequence ID" value="NZ_PDJG01000001.1"/>
</dbReference>
<dbReference type="OrthoDB" id="3712155at2"/>
<keyword evidence="2" id="KW-0472">Membrane</keyword>
<feature type="compositionally biased region" description="Low complexity" evidence="1">
    <location>
        <begin position="297"/>
        <end position="326"/>
    </location>
</feature>
<keyword evidence="2" id="KW-0812">Transmembrane</keyword>
<feature type="region of interest" description="Disordered" evidence="1">
    <location>
        <begin position="1"/>
        <end position="27"/>
    </location>
</feature>
<proteinExistence type="predicted"/>
<name>A0A2A9E9N3_9MICO</name>
<evidence type="ECO:0000256" key="1">
    <source>
        <dbReference type="SAM" id="MobiDB-lite"/>
    </source>
</evidence>
<feature type="transmembrane region" description="Helical" evidence="2">
    <location>
        <begin position="61"/>
        <end position="80"/>
    </location>
</feature>
<dbReference type="EMBL" id="PDJG01000001">
    <property type="protein sequence ID" value="PFG34995.1"/>
    <property type="molecule type" value="Genomic_DNA"/>
</dbReference>
<keyword evidence="2" id="KW-1133">Transmembrane helix</keyword>
<organism evidence="3 4">
    <name type="scientific">Sanguibacter antarcticus</name>
    <dbReference type="NCBI Taxonomy" id="372484"/>
    <lineage>
        <taxon>Bacteria</taxon>
        <taxon>Bacillati</taxon>
        <taxon>Actinomycetota</taxon>
        <taxon>Actinomycetes</taxon>
        <taxon>Micrococcales</taxon>
        <taxon>Sanguibacteraceae</taxon>
        <taxon>Sanguibacter</taxon>
    </lineage>
</organism>
<feature type="compositionally biased region" description="Basic and acidic residues" evidence="1">
    <location>
        <begin position="327"/>
        <end position="349"/>
    </location>
</feature>